<dbReference type="Proteomes" id="UP000186817">
    <property type="component" value="Unassembled WGS sequence"/>
</dbReference>
<organism evidence="1 2">
    <name type="scientific">Symbiodinium microadriaticum</name>
    <name type="common">Dinoflagellate</name>
    <name type="synonym">Zooxanthella microadriatica</name>
    <dbReference type="NCBI Taxonomy" id="2951"/>
    <lineage>
        <taxon>Eukaryota</taxon>
        <taxon>Sar</taxon>
        <taxon>Alveolata</taxon>
        <taxon>Dinophyceae</taxon>
        <taxon>Suessiales</taxon>
        <taxon>Symbiodiniaceae</taxon>
        <taxon>Symbiodinium</taxon>
    </lineage>
</organism>
<reference evidence="1 2" key="1">
    <citation type="submission" date="2016-02" db="EMBL/GenBank/DDBJ databases">
        <title>Genome analysis of coral dinoflagellate symbionts highlights evolutionary adaptations to a symbiotic lifestyle.</title>
        <authorList>
            <person name="Aranda M."/>
            <person name="Li Y."/>
            <person name="Liew Y.J."/>
            <person name="Baumgarten S."/>
            <person name="Simakov O."/>
            <person name="Wilson M."/>
            <person name="Piel J."/>
            <person name="Ashoor H."/>
            <person name="Bougouffa S."/>
            <person name="Bajic V.B."/>
            <person name="Ryu T."/>
            <person name="Ravasi T."/>
            <person name="Bayer T."/>
            <person name="Micklem G."/>
            <person name="Kim H."/>
            <person name="Bhak J."/>
            <person name="Lajeunesse T.C."/>
            <person name="Voolstra C.R."/>
        </authorList>
    </citation>
    <scope>NUCLEOTIDE SEQUENCE [LARGE SCALE GENOMIC DNA]</scope>
    <source>
        <strain evidence="1 2">CCMP2467</strain>
    </source>
</reference>
<proteinExistence type="predicted"/>
<comment type="caution">
    <text evidence="1">The sequence shown here is derived from an EMBL/GenBank/DDBJ whole genome shotgun (WGS) entry which is preliminary data.</text>
</comment>
<evidence type="ECO:0000313" key="2">
    <source>
        <dbReference type="Proteomes" id="UP000186817"/>
    </source>
</evidence>
<dbReference type="Gene3D" id="3.40.630.10">
    <property type="entry name" value="Zn peptidases"/>
    <property type="match status" value="1"/>
</dbReference>
<evidence type="ECO:0008006" key="3">
    <source>
        <dbReference type="Google" id="ProtNLM"/>
    </source>
</evidence>
<gene>
    <name evidence="1" type="ORF">AK812_SmicGene38090</name>
</gene>
<accession>A0A1Q9CEM6</accession>
<evidence type="ECO:0000313" key="1">
    <source>
        <dbReference type="EMBL" id="OLP81375.1"/>
    </source>
</evidence>
<dbReference type="SUPFAM" id="SSF53187">
    <property type="entry name" value="Zn-dependent exopeptidases"/>
    <property type="match status" value="1"/>
</dbReference>
<dbReference type="InterPro" id="IPR021259">
    <property type="entry name" value="DUF2817"/>
</dbReference>
<dbReference type="Pfam" id="PF10994">
    <property type="entry name" value="DUF2817"/>
    <property type="match status" value="2"/>
</dbReference>
<sequence length="604" mass="66887">MTSADVGLCFSESYAEARGKFIAAASELKAEMHSLPVAEDEEGRYTIDIAIIRKPGKGVVVITSGTHGVEGYAGSGIQLGLLRHWQELSIGVTAVFVHAVNPYGMAHFRRCNEKNVDLNRNCLLPQEFERLQTEDKLATIYGSFDPLFNPTVTPSWFYRNVAIWPHMASYVAAYGFGYIKTALVGGTYTQEQGMFFGGRELQKSHVLLRDFFREHFGKVPAKEIAWVDVHTGLGAEGVDVLLGNFEDRQLMDEIFPKVEGEFDGFQGGFGNSAIERRCGPGELDVNSGRFSSSQAGGYEYTVGVLSGDWVTSWFPPDSGRALLVQQEFGTLPSLAVARALMLENVGFHYDRGNHDFWRTFTRDAFYVRTDFWKERVLRRGMDVFQKMAKGAELSQRRLPRKYNRVGEGTRSPVPAVIPEAKEDHLRIIGLPLSIISGSSGNWEASIMNIMRFSQETMLQLLNDNGFQAKYACLAWLEAVLRIAGIPHLQFYFGTTAHDDDGDDDDATTTATSTNLGYAFVNTLTHQDALAAMEVFQGYAGWGQEGDKSCEDLKAVCSLRFVVDLPDLLQVGCFCISRFTAVMTLSLSVLLGCVMSQPINPAQGT</sequence>
<dbReference type="OrthoDB" id="414302at2759"/>
<name>A0A1Q9CEM6_SYMMI</name>
<protein>
    <recommendedName>
        <fullName evidence="3">DUF2817 domain-containing protein</fullName>
    </recommendedName>
</protein>
<dbReference type="AlphaFoldDB" id="A0A1Q9CEM6"/>
<dbReference type="EMBL" id="LSRX01001285">
    <property type="protein sequence ID" value="OLP81375.1"/>
    <property type="molecule type" value="Genomic_DNA"/>
</dbReference>
<keyword evidence="2" id="KW-1185">Reference proteome</keyword>
<dbReference type="CDD" id="cd06233">
    <property type="entry name" value="M14-like"/>
    <property type="match status" value="1"/>
</dbReference>